<proteinExistence type="inferred from homology"/>
<dbReference type="PANTHER" id="PTHR12596:SF1">
    <property type="entry name" value="EXPORTIN-4"/>
    <property type="match status" value="1"/>
</dbReference>
<accession>A0ABV0MFA9</accession>
<evidence type="ECO:0000256" key="1">
    <source>
        <dbReference type="ARBA" id="ARBA00004123"/>
    </source>
</evidence>
<evidence type="ECO:0000256" key="5">
    <source>
        <dbReference type="ARBA" id="ARBA00022490"/>
    </source>
</evidence>
<keyword evidence="7" id="KW-0539">Nucleus</keyword>
<comment type="subcellular location">
    <subcellularLocation>
        <location evidence="2">Cytoplasm</location>
    </subcellularLocation>
    <subcellularLocation>
        <location evidence="1">Nucleus</location>
    </subcellularLocation>
</comment>
<sequence length="375" mass="41762">MEVSRPEPSRLSLGYLLADDPQGETPLIPSEVMEFSIKHSTEVDINTTLQILGSPGEKASSIPGCNRTDSVIRYRFCWRSVSGSDVSSYLWSVLQVFVHKVLNSCRTLAAALDAPLIITVATKDSPSSQCYCLLKVIVLLSAVLRTSEVESRATRASLTELLSPQMGKDIVWFLRRWAKTYLLVDEKLYEQISIPLSTAFGADTEGAQWIVGYLLEKVINNLSVWSSETELANDTVELLVTLVEKRERANIVVQCESWWSLAKQFASRSPPLHLLSSSVQRSLMKALVLGGFANMDSDTKQQYWAEVLHPLQQRFLNLINQENFAQISQEEAVKQEIVATLEALCGIAEATQIDNVASLFSFLMDFLSSCIGLME</sequence>
<dbReference type="EMBL" id="JAHRIO010000254">
    <property type="protein sequence ID" value="MEQ2157801.1"/>
    <property type="molecule type" value="Genomic_DNA"/>
</dbReference>
<feature type="non-terminal residue" evidence="8">
    <location>
        <position position="375"/>
    </location>
</feature>
<keyword evidence="5" id="KW-0963">Cytoplasm</keyword>
<evidence type="ECO:0000256" key="6">
    <source>
        <dbReference type="ARBA" id="ARBA00022927"/>
    </source>
</evidence>
<evidence type="ECO:0000256" key="4">
    <source>
        <dbReference type="ARBA" id="ARBA00022448"/>
    </source>
</evidence>
<name>A0ABV0MFA9_9TELE</name>
<dbReference type="InterPro" id="IPR044189">
    <property type="entry name" value="XPO4/7-like"/>
</dbReference>
<keyword evidence="4" id="KW-0813">Transport</keyword>
<gene>
    <name evidence="8" type="primary">XPO4_2</name>
    <name evidence="8" type="ORF">GOODEAATRI_005559</name>
</gene>
<evidence type="ECO:0000313" key="9">
    <source>
        <dbReference type="Proteomes" id="UP001476798"/>
    </source>
</evidence>
<evidence type="ECO:0000313" key="8">
    <source>
        <dbReference type="EMBL" id="MEQ2157801.1"/>
    </source>
</evidence>
<evidence type="ECO:0000256" key="7">
    <source>
        <dbReference type="ARBA" id="ARBA00023242"/>
    </source>
</evidence>
<comment type="caution">
    <text evidence="8">The sequence shown here is derived from an EMBL/GenBank/DDBJ whole genome shotgun (WGS) entry which is preliminary data.</text>
</comment>
<protein>
    <submittedName>
        <fullName evidence="8">Exportin-4</fullName>
    </submittedName>
</protein>
<dbReference type="Proteomes" id="UP001476798">
    <property type="component" value="Unassembled WGS sequence"/>
</dbReference>
<evidence type="ECO:0000256" key="2">
    <source>
        <dbReference type="ARBA" id="ARBA00004496"/>
    </source>
</evidence>
<comment type="similarity">
    <text evidence="3">Belongs to the exportin family.</text>
</comment>
<evidence type="ECO:0000256" key="3">
    <source>
        <dbReference type="ARBA" id="ARBA00009466"/>
    </source>
</evidence>
<dbReference type="PANTHER" id="PTHR12596">
    <property type="entry name" value="EXPORTIN 4,7-RELATED"/>
    <property type="match status" value="1"/>
</dbReference>
<dbReference type="SUPFAM" id="SSF48371">
    <property type="entry name" value="ARM repeat"/>
    <property type="match status" value="1"/>
</dbReference>
<dbReference type="InterPro" id="IPR016024">
    <property type="entry name" value="ARM-type_fold"/>
</dbReference>
<organism evidence="8 9">
    <name type="scientific">Goodea atripinnis</name>
    <dbReference type="NCBI Taxonomy" id="208336"/>
    <lineage>
        <taxon>Eukaryota</taxon>
        <taxon>Metazoa</taxon>
        <taxon>Chordata</taxon>
        <taxon>Craniata</taxon>
        <taxon>Vertebrata</taxon>
        <taxon>Euteleostomi</taxon>
        <taxon>Actinopterygii</taxon>
        <taxon>Neopterygii</taxon>
        <taxon>Teleostei</taxon>
        <taxon>Neoteleostei</taxon>
        <taxon>Acanthomorphata</taxon>
        <taxon>Ovalentaria</taxon>
        <taxon>Atherinomorphae</taxon>
        <taxon>Cyprinodontiformes</taxon>
        <taxon>Goodeidae</taxon>
        <taxon>Goodea</taxon>
    </lineage>
</organism>
<reference evidence="8 9" key="1">
    <citation type="submission" date="2021-06" db="EMBL/GenBank/DDBJ databases">
        <authorList>
            <person name="Palmer J.M."/>
        </authorList>
    </citation>
    <scope>NUCLEOTIDE SEQUENCE [LARGE SCALE GENOMIC DNA]</scope>
    <source>
        <strain evidence="8 9">GA_2019</strain>
        <tissue evidence="8">Muscle</tissue>
    </source>
</reference>
<keyword evidence="9" id="KW-1185">Reference proteome</keyword>
<keyword evidence="6" id="KW-0653">Protein transport</keyword>